<keyword evidence="2" id="KW-1185">Reference proteome</keyword>
<reference evidence="1" key="2">
    <citation type="journal article" date="2022" name="New Phytol.">
        <title>Evolutionary transition to the ectomycorrhizal habit in the genomes of a hyperdiverse lineage of mushroom-forming fungi.</title>
        <authorList>
            <person name="Looney B."/>
            <person name="Miyauchi S."/>
            <person name="Morin E."/>
            <person name="Drula E."/>
            <person name="Courty P.E."/>
            <person name="Kohler A."/>
            <person name="Kuo A."/>
            <person name="LaButti K."/>
            <person name="Pangilinan J."/>
            <person name="Lipzen A."/>
            <person name="Riley R."/>
            <person name="Andreopoulos W."/>
            <person name="He G."/>
            <person name="Johnson J."/>
            <person name="Nolan M."/>
            <person name="Tritt A."/>
            <person name="Barry K.W."/>
            <person name="Grigoriev I.V."/>
            <person name="Nagy L.G."/>
            <person name="Hibbett D."/>
            <person name="Henrissat B."/>
            <person name="Matheny P.B."/>
            <person name="Labbe J."/>
            <person name="Martin F.M."/>
        </authorList>
    </citation>
    <scope>NUCLEOTIDE SEQUENCE</scope>
    <source>
        <strain evidence="1">HHB10654</strain>
    </source>
</reference>
<organism evidence="1 2">
    <name type="scientific">Artomyces pyxidatus</name>
    <dbReference type="NCBI Taxonomy" id="48021"/>
    <lineage>
        <taxon>Eukaryota</taxon>
        <taxon>Fungi</taxon>
        <taxon>Dikarya</taxon>
        <taxon>Basidiomycota</taxon>
        <taxon>Agaricomycotina</taxon>
        <taxon>Agaricomycetes</taxon>
        <taxon>Russulales</taxon>
        <taxon>Auriscalpiaceae</taxon>
        <taxon>Artomyces</taxon>
    </lineage>
</organism>
<comment type="caution">
    <text evidence="1">The sequence shown here is derived from an EMBL/GenBank/DDBJ whole genome shotgun (WGS) entry which is preliminary data.</text>
</comment>
<evidence type="ECO:0000313" key="2">
    <source>
        <dbReference type="Proteomes" id="UP000814140"/>
    </source>
</evidence>
<accession>A0ACB8T995</accession>
<gene>
    <name evidence="1" type="ORF">BV25DRAFT_186567</name>
</gene>
<name>A0ACB8T995_9AGAM</name>
<dbReference type="Proteomes" id="UP000814140">
    <property type="component" value="Unassembled WGS sequence"/>
</dbReference>
<proteinExistence type="predicted"/>
<evidence type="ECO:0000313" key="1">
    <source>
        <dbReference type="EMBL" id="KAI0064771.1"/>
    </source>
</evidence>
<sequence>MQTANAAWDGDMSMVRKLAVDLQDSECAVISTDGTVSSLGESQSSDFRRKLLCVLANTPAPNLESLAFGPFSPQPGDYVYSVLFADIVPQKLKHVALHRIDLPSHLCIFRAPLTSLDLRASDVWETMEDMLETLRCLPNLQSLILEESDPKDRWKEPPQPSHSVALPFLRKLVLISGAELTMEFLNRLSIPDDVWLTVGIALGPDPVVEETHEWDYLSDMLHAHIPDELYDALRFQALSIMPYLMLGCPSGFIFQSSSPWLVQDGPGSSRPLPSLGLKVFWYDVAPGDYLPDIIDSFIDGIDSLAALTVGCPEFTAKVWQSLAGHFYTVERITVSSRAAALGLLSALASDSPEPLFPDLRTICFEQMTLGDGRSKMDKEIFEETVLPVGWSILDRLMRVIDNRDSIELGIRLVVITQCDVEAPMIEALQRHLGYHTVDWDGATNGFYTYFESTEEERQFTGKVCCMYT</sequence>
<dbReference type="EMBL" id="MU277197">
    <property type="protein sequence ID" value="KAI0064771.1"/>
    <property type="molecule type" value="Genomic_DNA"/>
</dbReference>
<protein>
    <submittedName>
        <fullName evidence="1">Uncharacterized protein</fullName>
    </submittedName>
</protein>
<reference evidence="1" key="1">
    <citation type="submission" date="2021-03" db="EMBL/GenBank/DDBJ databases">
        <authorList>
            <consortium name="DOE Joint Genome Institute"/>
            <person name="Ahrendt S."/>
            <person name="Looney B.P."/>
            <person name="Miyauchi S."/>
            <person name="Morin E."/>
            <person name="Drula E."/>
            <person name="Courty P.E."/>
            <person name="Chicoki N."/>
            <person name="Fauchery L."/>
            <person name="Kohler A."/>
            <person name="Kuo A."/>
            <person name="Labutti K."/>
            <person name="Pangilinan J."/>
            <person name="Lipzen A."/>
            <person name="Riley R."/>
            <person name="Andreopoulos W."/>
            <person name="He G."/>
            <person name="Johnson J."/>
            <person name="Barry K.W."/>
            <person name="Grigoriev I.V."/>
            <person name="Nagy L."/>
            <person name="Hibbett D."/>
            <person name="Henrissat B."/>
            <person name="Matheny P.B."/>
            <person name="Labbe J."/>
            <person name="Martin F."/>
        </authorList>
    </citation>
    <scope>NUCLEOTIDE SEQUENCE</scope>
    <source>
        <strain evidence="1">HHB10654</strain>
    </source>
</reference>